<dbReference type="InterPro" id="IPR044049">
    <property type="entry name" value="EccD_transm"/>
</dbReference>
<reference evidence="9 10" key="1">
    <citation type="journal article" date="2017" name="Genome Biol. Evol.">
        <title>Population Structure and Local Adaptation of MAC Lung Disease Agent Mycobacterium avium subsp. hominissuis.</title>
        <authorList>
            <person name="Yano H."/>
            <person name="Iwamoto T."/>
            <person name="Nishiuchi Y."/>
            <person name="Nakajima C."/>
            <person name="Starkova D.A."/>
            <person name="Mokrousov I."/>
            <person name="Narvskaya O."/>
            <person name="Yoshida S."/>
            <person name="Arikawa K."/>
            <person name="Nakanishi N."/>
            <person name="Osaki K."/>
            <person name="Nakagawa I."/>
            <person name="Ato M."/>
            <person name="Suzuki Y."/>
            <person name="Maruyama F."/>
        </authorList>
    </citation>
    <scope>NUCLEOTIDE SEQUENCE [LARGE SCALE GENOMIC DNA]</scope>
    <source>
        <strain evidence="9 10">OCU466</strain>
    </source>
</reference>
<feature type="domain" description="EccD-like transmembrane" evidence="8">
    <location>
        <begin position="126"/>
        <end position="468"/>
    </location>
</feature>
<feature type="transmembrane region" description="Helical" evidence="7">
    <location>
        <begin position="363"/>
        <end position="379"/>
    </location>
</feature>
<protein>
    <submittedName>
        <fullName evidence="9">Type VII secretion integral membrane protein EccD</fullName>
    </submittedName>
</protein>
<keyword evidence="6 7" id="KW-0472">Membrane</keyword>
<keyword evidence="3" id="KW-1003">Cell membrane</keyword>
<dbReference type="AlphaFoldDB" id="A0A2A3LD94"/>
<feature type="transmembrane region" description="Helical" evidence="7">
    <location>
        <begin position="129"/>
        <end position="149"/>
    </location>
</feature>
<dbReference type="GO" id="GO:0005886">
    <property type="term" value="C:plasma membrane"/>
    <property type="evidence" value="ECO:0007669"/>
    <property type="project" value="UniProtKB-SubCell"/>
</dbReference>
<keyword evidence="4 7" id="KW-0812">Transmembrane</keyword>
<feature type="transmembrane region" description="Helical" evidence="7">
    <location>
        <begin position="238"/>
        <end position="260"/>
    </location>
</feature>
<organism evidence="9 10">
    <name type="scientific">Mycobacterium avium subsp. hominissuis</name>
    <dbReference type="NCBI Taxonomy" id="439334"/>
    <lineage>
        <taxon>Bacteria</taxon>
        <taxon>Bacillati</taxon>
        <taxon>Actinomycetota</taxon>
        <taxon>Actinomycetes</taxon>
        <taxon>Mycobacteriales</taxon>
        <taxon>Mycobacteriaceae</taxon>
        <taxon>Mycobacterium</taxon>
        <taxon>Mycobacterium avium complex (MAC)</taxon>
    </lineage>
</organism>
<evidence type="ECO:0000256" key="2">
    <source>
        <dbReference type="ARBA" id="ARBA00006162"/>
    </source>
</evidence>
<evidence type="ECO:0000256" key="5">
    <source>
        <dbReference type="ARBA" id="ARBA00022989"/>
    </source>
</evidence>
<name>A0A2A3LD94_MYCAV</name>
<feature type="transmembrane region" description="Helical" evidence="7">
    <location>
        <begin position="214"/>
        <end position="231"/>
    </location>
</feature>
<evidence type="ECO:0000256" key="1">
    <source>
        <dbReference type="ARBA" id="ARBA00004651"/>
    </source>
</evidence>
<dbReference type="Proteomes" id="UP000218842">
    <property type="component" value="Unassembled WGS sequence"/>
</dbReference>
<evidence type="ECO:0000256" key="4">
    <source>
        <dbReference type="ARBA" id="ARBA00022692"/>
    </source>
</evidence>
<feature type="transmembrane region" description="Helical" evidence="7">
    <location>
        <begin position="337"/>
        <end position="357"/>
    </location>
</feature>
<evidence type="ECO:0000259" key="8">
    <source>
        <dbReference type="Pfam" id="PF19053"/>
    </source>
</evidence>
<dbReference type="RefSeq" id="WP_071321567.1">
    <property type="nucleotide sequence ID" value="NZ_BDNC01000033.1"/>
</dbReference>
<feature type="transmembrane region" description="Helical" evidence="7">
    <location>
        <begin position="386"/>
        <end position="408"/>
    </location>
</feature>
<dbReference type="Gene3D" id="3.10.20.90">
    <property type="entry name" value="Phosphatidylinositol 3-kinase Catalytic Subunit, Chain A, domain 1"/>
    <property type="match status" value="1"/>
</dbReference>
<feature type="transmembrane region" description="Helical" evidence="7">
    <location>
        <begin position="155"/>
        <end position="175"/>
    </location>
</feature>
<evidence type="ECO:0000256" key="7">
    <source>
        <dbReference type="SAM" id="Phobius"/>
    </source>
</evidence>
<evidence type="ECO:0000313" key="9">
    <source>
        <dbReference type="EMBL" id="PBJ39146.1"/>
    </source>
</evidence>
<feature type="transmembrane region" description="Helical" evidence="7">
    <location>
        <begin position="414"/>
        <end position="435"/>
    </location>
</feature>
<evidence type="ECO:0000256" key="6">
    <source>
        <dbReference type="ARBA" id="ARBA00023136"/>
    </source>
</evidence>
<feature type="transmembrane region" description="Helical" evidence="7">
    <location>
        <begin position="456"/>
        <end position="478"/>
    </location>
</feature>
<dbReference type="InterPro" id="IPR006707">
    <property type="entry name" value="T7SS_EccD"/>
</dbReference>
<evidence type="ECO:0000256" key="3">
    <source>
        <dbReference type="ARBA" id="ARBA00022475"/>
    </source>
</evidence>
<evidence type="ECO:0000313" key="10">
    <source>
        <dbReference type="Proteomes" id="UP000218842"/>
    </source>
</evidence>
<dbReference type="EMBL" id="LBGZ01000029">
    <property type="protein sequence ID" value="PBJ39146.1"/>
    <property type="molecule type" value="Genomic_DNA"/>
</dbReference>
<keyword evidence="5 7" id="KW-1133">Transmembrane helix</keyword>
<accession>A0A2A3LD94</accession>
<comment type="subcellular location">
    <subcellularLocation>
        <location evidence="1">Cell membrane</location>
        <topology evidence="1">Multi-pass membrane protein</topology>
    </subcellularLocation>
</comment>
<sequence length="481" mass="51027">MSNSTVCDVAVRIGENTQVDLQLPAHKPVGEVLTNAQRYLQTYLDEAGCPDPLPGPATGWRLRTPIGTLLDNNLSLAAQHVLNGDPLELIAAPKGEQFKPRIENVSVAVARTTEQLFATATRTTIRRTLAVLWAVMLAAAMGFVLILAYTQRSWVHTGIALASVAAVGVAAVVNARRMHSRLTADLCAVGLLLFAPPALALLVPPPWNGAGPRLLVGAATVTALALAGMAGERYITAYTALATAAGFTTLAEVPAITSAVPGQRTLTVLIWLLIIMLSRADLTSVRRARLPIPAFPSGSNRYLGRAVGPVGSNALVPVTAPPDPAVLLERTVRANHFLTGLLIGLGIVATALTALLVNSAPTSWPWIGLAAAIPLVFAFRTFHFAGWANITALLGGTFGSALALAAMLAWHHNLWWGVAVAVTTAVLASAAPLIIPSRTREQSPLHRFLRPPLENLLCLALLLVPLILLRVPQMVYYWSFD</sequence>
<gene>
    <name evidence="9" type="primary">eccD</name>
    <name evidence="9" type="ORF">XV03_03995</name>
</gene>
<proteinExistence type="inferred from homology"/>
<comment type="caution">
    <text evidence="9">The sequence shown here is derived from an EMBL/GenBank/DDBJ whole genome shotgun (WGS) entry which is preliminary data.</text>
</comment>
<dbReference type="NCBIfam" id="TIGR03920">
    <property type="entry name" value="T7SS_EccD"/>
    <property type="match status" value="1"/>
</dbReference>
<comment type="similarity">
    <text evidence="2">Belongs to the EccD/Snm4 family.</text>
</comment>
<feature type="transmembrane region" description="Helical" evidence="7">
    <location>
        <begin position="266"/>
        <end position="282"/>
    </location>
</feature>
<feature type="transmembrane region" description="Helical" evidence="7">
    <location>
        <begin position="182"/>
        <end position="202"/>
    </location>
</feature>
<dbReference type="Pfam" id="PF08817">
    <property type="entry name" value="YukD"/>
    <property type="match status" value="1"/>
</dbReference>
<dbReference type="InterPro" id="IPR024962">
    <property type="entry name" value="YukD-like"/>
</dbReference>
<dbReference type="Pfam" id="PF19053">
    <property type="entry name" value="EccD"/>
    <property type="match status" value="1"/>
</dbReference>